<evidence type="ECO:0000259" key="6">
    <source>
        <dbReference type="Pfam" id="PF04138"/>
    </source>
</evidence>
<comment type="subcellular location">
    <subcellularLocation>
        <location evidence="1">Membrane</location>
        <topology evidence="1">Multi-pass membrane protein</topology>
    </subcellularLocation>
</comment>
<feature type="transmembrane region" description="Helical" evidence="5">
    <location>
        <begin position="307"/>
        <end position="326"/>
    </location>
</feature>
<feature type="transmembrane region" description="Helical" evidence="5">
    <location>
        <begin position="276"/>
        <end position="295"/>
    </location>
</feature>
<evidence type="ECO:0000313" key="8">
    <source>
        <dbReference type="Proteomes" id="UP000823909"/>
    </source>
</evidence>
<dbReference type="Pfam" id="PF09586">
    <property type="entry name" value="YfhO"/>
    <property type="match status" value="1"/>
</dbReference>
<organism evidence="7 8">
    <name type="scientific">Candidatus Mediterraneibacter quadrami</name>
    <dbReference type="NCBI Taxonomy" id="2838684"/>
    <lineage>
        <taxon>Bacteria</taxon>
        <taxon>Bacillati</taxon>
        <taxon>Bacillota</taxon>
        <taxon>Clostridia</taxon>
        <taxon>Lachnospirales</taxon>
        <taxon>Lachnospiraceae</taxon>
        <taxon>Mediterraneibacter</taxon>
    </lineage>
</organism>
<keyword evidence="2 5" id="KW-0812">Transmembrane</keyword>
<name>A0A9D2RCJ3_9FIRM</name>
<comment type="caution">
    <text evidence="7">The sequence shown here is derived from an EMBL/GenBank/DDBJ whole genome shotgun (WGS) entry which is preliminary data.</text>
</comment>
<dbReference type="AlphaFoldDB" id="A0A9D2RCJ3"/>
<dbReference type="PANTHER" id="PTHR38454:SF1">
    <property type="entry name" value="INTEGRAL MEMBRANE PROTEIN"/>
    <property type="match status" value="1"/>
</dbReference>
<evidence type="ECO:0000256" key="1">
    <source>
        <dbReference type="ARBA" id="ARBA00004141"/>
    </source>
</evidence>
<feature type="transmembrane region" description="Helical" evidence="5">
    <location>
        <begin position="126"/>
        <end position="145"/>
    </location>
</feature>
<feature type="transmembrane region" description="Helical" evidence="5">
    <location>
        <begin position="891"/>
        <end position="917"/>
    </location>
</feature>
<feature type="transmembrane region" description="Helical" evidence="5">
    <location>
        <begin position="151"/>
        <end position="168"/>
    </location>
</feature>
<feature type="transmembrane region" description="Helical" evidence="5">
    <location>
        <begin position="360"/>
        <end position="376"/>
    </location>
</feature>
<protein>
    <submittedName>
        <fullName evidence="7">YfhO family protein</fullName>
    </submittedName>
</protein>
<dbReference type="InterPro" id="IPR018580">
    <property type="entry name" value="Uncharacterised_YfhO"/>
</dbReference>
<feature type="transmembrane region" description="Helical" evidence="5">
    <location>
        <begin position="859"/>
        <end position="879"/>
    </location>
</feature>
<feature type="transmembrane region" description="Helical" evidence="5">
    <location>
        <begin position="382"/>
        <end position="400"/>
    </location>
</feature>
<feature type="transmembrane region" description="Helical" evidence="5">
    <location>
        <begin position="175"/>
        <end position="200"/>
    </location>
</feature>
<dbReference type="EMBL" id="DWUU01000029">
    <property type="protein sequence ID" value="HJD42335.1"/>
    <property type="molecule type" value="Genomic_DNA"/>
</dbReference>
<evidence type="ECO:0000256" key="3">
    <source>
        <dbReference type="ARBA" id="ARBA00022989"/>
    </source>
</evidence>
<keyword evidence="4 5" id="KW-0472">Membrane</keyword>
<dbReference type="GO" id="GO:0016020">
    <property type="term" value="C:membrane"/>
    <property type="evidence" value="ECO:0007669"/>
    <property type="project" value="UniProtKB-SubCell"/>
</dbReference>
<feature type="transmembrane region" description="Helical" evidence="5">
    <location>
        <begin position="806"/>
        <end position="826"/>
    </location>
</feature>
<feature type="transmembrane region" description="Helical" evidence="5">
    <location>
        <begin position="230"/>
        <end position="249"/>
    </location>
</feature>
<feature type="transmembrane region" description="Helical" evidence="5">
    <location>
        <begin position="100"/>
        <end position="119"/>
    </location>
</feature>
<feature type="transmembrane region" description="Helical" evidence="5">
    <location>
        <begin position="929"/>
        <end position="948"/>
    </location>
</feature>
<feature type="transmembrane region" description="Helical" evidence="5">
    <location>
        <begin position="833"/>
        <end position="853"/>
    </location>
</feature>
<feature type="transmembrane region" description="Helical" evidence="5">
    <location>
        <begin position="206"/>
        <end position="223"/>
    </location>
</feature>
<feature type="domain" description="GtrA/DPMS transmembrane" evidence="6">
    <location>
        <begin position="836"/>
        <end position="948"/>
    </location>
</feature>
<evidence type="ECO:0000256" key="5">
    <source>
        <dbReference type="SAM" id="Phobius"/>
    </source>
</evidence>
<gene>
    <name evidence="7" type="ORF">H9910_04935</name>
</gene>
<proteinExistence type="predicted"/>
<reference evidence="7" key="2">
    <citation type="submission" date="2021-04" db="EMBL/GenBank/DDBJ databases">
        <authorList>
            <person name="Gilroy R."/>
        </authorList>
    </citation>
    <scope>NUCLEOTIDE SEQUENCE</scope>
    <source>
        <strain evidence="7">ChiBcec15-3976</strain>
    </source>
</reference>
<reference evidence="7" key="1">
    <citation type="journal article" date="2021" name="PeerJ">
        <title>Extensive microbial diversity within the chicken gut microbiome revealed by metagenomics and culture.</title>
        <authorList>
            <person name="Gilroy R."/>
            <person name="Ravi A."/>
            <person name="Getino M."/>
            <person name="Pursley I."/>
            <person name="Horton D.L."/>
            <person name="Alikhan N.F."/>
            <person name="Baker D."/>
            <person name="Gharbi K."/>
            <person name="Hall N."/>
            <person name="Watson M."/>
            <person name="Adriaenssens E.M."/>
            <person name="Foster-Nyarko E."/>
            <person name="Jarju S."/>
            <person name="Secka A."/>
            <person name="Antonio M."/>
            <person name="Oren A."/>
            <person name="Chaudhuri R.R."/>
            <person name="La Ragione R."/>
            <person name="Hildebrand F."/>
            <person name="Pallen M.J."/>
        </authorList>
    </citation>
    <scope>NUCLEOTIDE SEQUENCE</scope>
    <source>
        <strain evidence="7">ChiBcec15-3976</strain>
    </source>
</reference>
<evidence type="ECO:0000256" key="2">
    <source>
        <dbReference type="ARBA" id="ARBA00022692"/>
    </source>
</evidence>
<dbReference type="GO" id="GO:0000271">
    <property type="term" value="P:polysaccharide biosynthetic process"/>
    <property type="evidence" value="ECO:0007669"/>
    <property type="project" value="InterPro"/>
</dbReference>
<sequence>MMKTTAKWLYPALLIVLFIILVPAVIPDGAVYGSNTDWLSQHVTLAEAIRTACLEQHTLLPDWIGLGGGSNGYQFAYYGFLRPDLLIGCLLPQIPMVQILIGYMLSVYLCSVLLCYAWLRSEAFSPAAAWFGSILFMTAGCLFHMHRQIMFVNYLPFLLLAFLCVKSRRWKWLPLCMLMICLSSFYFAPAAFAALAWYWYRSEALSSGPSCSLPAGFLRGMFLKRFLPSALLAAGMSAALLLPVGMVLLEHGRSGGGFSLRTVLELFAPNPVFNNILFNEYGMGLTLICLYAILAGLRIRNMRPDSILFLLFGLFGIFSYLLNGTLYARPKILIPFMPLVILQCLRVMRQMYADRLPRLPLWPFAVLIPVSLLWFSQPQFPWIMAELGILLGLCMIARFRKVVQTKSVLPCILMLLISPVGMYFATAGTEDWVNKTGISAGFSAEDLADCRIDPRWHFDSLISPLVSGNEYNTGLTRSTMYSSITNSACSELYYDILMTPIRINNRVAVLTSDNPFMLRLLGARFLETPADEIPAGYKEVLRSGDTVLAENEHTLPSVYFTNETISREAFETLDDYKKLDVLTRRTIVDDPGAVVSNASGIPESGMQTWEPVLRLAGEGSLPEGLSVTQAENGWEIRADKTCSLSLAIDNPVPGRILLCEFQVRNHTTGAVILDINRIRNKLSGRFAPYPNGNDCFHYQFSTDSPGGVNRLDITFSRGHYELTDFQWHIYDQTLLREQTVVPVSRDGTITAETDGYLATSVPMQNGLEILVDGKPADLVEINTAFAGARLEKGTHTIDFRFTPPGKSAGCLISCISVAIYIIWLASSCIRRELFTYLISGGITTAVNYILYAALLALQLPLLAANSAAWAGAVLTAYALNRCLVFHSQKPVVSELASFAALRLVTLLAENALLWLLVIRLSAPAFPAKLLVSVGTVVGNYVLCKFGIFRKETVSHG</sequence>
<dbReference type="Pfam" id="PF04138">
    <property type="entry name" value="GtrA_DPMS_TM"/>
    <property type="match status" value="1"/>
</dbReference>
<dbReference type="PANTHER" id="PTHR38454">
    <property type="entry name" value="INTEGRAL MEMBRANE PROTEIN-RELATED"/>
    <property type="match status" value="1"/>
</dbReference>
<evidence type="ECO:0000313" key="7">
    <source>
        <dbReference type="EMBL" id="HJD42335.1"/>
    </source>
</evidence>
<evidence type="ECO:0000256" key="4">
    <source>
        <dbReference type="ARBA" id="ARBA00023136"/>
    </source>
</evidence>
<dbReference type="Proteomes" id="UP000823909">
    <property type="component" value="Unassembled WGS sequence"/>
</dbReference>
<feature type="transmembrane region" description="Helical" evidence="5">
    <location>
        <begin position="332"/>
        <end position="348"/>
    </location>
</feature>
<accession>A0A9D2RCJ3</accession>
<dbReference type="InterPro" id="IPR007267">
    <property type="entry name" value="GtrA_DPMS_TM"/>
</dbReference>
<feature type="transmembrane region" description="Helical" evidence="5">
    <location>
        <begin position="407"/>
        <end position="425"/>
    </location>
</feature>
<keyword evidence="3 5" id="KW-1133">Transmembrane helix</keyword>